<proteinExistence type="inferred from homology"/>
<name>A0A803NEH9_CHEQI</name>
<comment type="pathway">
    <text evidence="2">Amino-acid degradation; L-phenylalanine degradation; acetoacetate and fumarate from L-phenylalanine: step 3/6.</text>
</comment>
<dbReference type="Gramene" id="AUR62039301-RA">
    <property type="protein sequence ID" value="AUR62039301-RA:cds"/>
    <property type="gene ID" value="AUR62039301"/>
</dbReference>
<evidence type="ECO:0000256" key="1">
    <source>
        <dbReference type="ARBA" id="ARBA00001962"/>
    </source>
</evidence>
<evidence type="ECO:0000313" key="11">
    <source>
        <dbReference type="Proteomes" id="UP000596660"/>
    </source>
</evidence>
<organism evidence="10 11">
    <name type="scientific">Chenopodium quinoa</name>
    <name type="common">Quinoa</name>
    <dbReference type="NCBI Taxonomy" id="63459"/>
    <lineage>
        <taxon>Eukaryota</taxon>
        <taxon>Viridiplantae</taxon>
        <taxon>Streptophyta</taxon>
        <taxon>Embryophyta</taxon>
        <taxon>Tracheophyta</taxon>
        <taxon>Spermatophyta</taxon>
        <taxon>Magnoliopsida</taxon>
        <taxon>eudicotyledons</taxon>
        <taxon>Gunneridae</taxon>
        <taxon>Pentapetalae</taxon>
        <taxon>Caryophyllales</taxon>
        <taxon>Chenopodiaceae</taxon>
        <taxon>Chenopodioideae</taxon>
        <taxon>Atripliceae</taxon>
        <taxon>Chenopodium</taxon>
    </lineage>
</organism>
<keyword evidence="7" id="KW-0408">Iron</keyword>
<dbReference type="InterPro" id="IPR005956">
    <property type="entry name" value="4OHPhenylPyrv_dOase"/>
</dbReference>
<evidence type="ECO:0000259" key="9">
    <source>
        <dbReference type="PROSITE" id="PS51819"/>
    </source>
</evidence>
<dbReference type="KEGG" id="cqi:110738206"/>
<dbReference type="GO" id="GO:0003868">
    <property type="term" value="F:4-hydroxyphenylpyruvate dioxygenase activity"/>
    <property type="evidence" value="ECO:0007669"/>
    <property type="project" value="UniProtKB-EC"/>
</dbReference>
<reference evidence="10" key="1">
    <citation type="journal article" date="2017" name="Nature">
        <title>The genome of Chenopodium quinoa.</title>
        <authorList>
            <person name="Jarvis D.E."/>
            <person name="Ho Y.S."/>
            <person name="Lightfoot D.J."/>
            <person name="Schmoeckel S.M."/>
            <person name="Li B."/>
            <person name="Borm T.J.A."/>
            <person name="Ohyanagi H."/>
            <person name="Mineta K."/>
            <person name="Michell C.T."/>
            <person name="Saber N."/>
            <person name="Kharbatia N.M."/>
            <person name="Rupper R.R."/>
            <person name="Sharp A.R."/>
            <person name="Dally N."/>
            <person name="Boughton B.A."/>
            <person name="Woo Y.H."/>
            <person name="Gao G."/>
            <person name="Schijlen E.G.W.M."/>
            <person name="Guo X."/>
            <person name="Momin A.A."/>
            <person name="Negrao S."/>
            <person name="Al-Babili S."/>
            <person name="Gehring C."/>
            <person name="Roessner U."/>
            <person name="Jung C."/>
            <person name="Murphy K."/>
            <person name="Arold S.T."/>
            <person name="Gojobori T."/>
            <person name="van der Linden C.G."/>
            <person name="van Loo E.N."/>
            <person name="Jellen E.N."/>
            <person name="Maughan P.J."/>
            <person name="Tester M."/>
        </authorList>
    </citation>
    <scope>NUCLEOTIDE SEQUENCE [LARGE SCALE GENOMIC DNA]</scope>
    <source>
        <strain evidence="10">cv. PI 614886</strain>
    </source>
</reference>
<gene>
    <name evidence="10" type="primary">LOC110738206</name>
</gene>
<dbReference type="Gene3D" id="3.10.180.10">
    <property type="entry name" value="2,3-Dihydroxybiphenyl 1,2-Dioxygenase, domain 1"/>
    <property type="match status" value="1"/>
</dbReference>
<feature type="domain" description="VOC" evidence="9">
    <location>
        <begin position="1"/>
        <end position="144"/>
    </location>
</feature>
<evidence type="ECO:0000256" key="8">
    <source>
        <dbReference type="ARBA" id="ARBA00023232"/>
    </source>
</evidence>
<dbReference type="RefSeq" id="XP_021774266.1">
    <property type="nucleotide sequence ID" value="XM_021918574.1"/>
</dbReference>
<sequence length="205" mass="23051">MEYIMRITGLHEFVEFAAEDLVGVTESGLQSVFLANNDESVFLNFSEPVYGQTIKSPIETFIKRNNGPGVQHLALITNDIFKTLREMKKTSLFDFMPPPEGDYYQKLKAVASGFLTEEEIQECEALGLKVDKDHEGVIIQTFTKPIGDRLTIFIEVIQRIGCMIQGEDGKFYQKGGCGGFGNGKNFNELVKSLEKYERTIITTQS</sequence>
<reference evidence="10" key="2">
    <citation type="submission" date="2021-03" db="UniProtKB">
        <authorList>
            <consortium name="EnsemblPlants"/>
        </authorList>
    </citation>
    <scope>IDENTIFICATION</scope>
</reference>
<accession>A0A803N2E8</accession>
<dbReference type="PANTHER" id="PTHR11959">
    <property type="entry name" value="4-HYDROXYPHENYLPYRUVATE DIOXYGENASE"/>
    <property type="match status" value="1"/>
</dbReference>
<dbReference type="GeneID" id="110738206"/>
<evidence type="ECO:0000256" key="5">
    <source>
        <dbReference type="ARBA" id="ARBA00022737"/>
    </source>
</evidence>
<dbReference type="GO" id="GO:0006572">
    <property type="term" value="P:L-tyrosine catabolic process"/>
    <property type="evidence" value="ECO:0007669"/>
    <property type="project" value="UniProtKB-KW"/>
</dbReference>
<evidence type="ECO:0000256" key="4">
    <source>
        <dbReference type="ARBA" id="ARBA00013222"/>
    </source>
</evidence>
<keyword evidence="6" id="KW-0828">Tyrosine catabolism</keyword>
<dbReference type="GO" id="GO:0006559">
    <property type="term" value="P:L-phenylalanine catabolic process"/>
    <property type="evidence" value="ECO:0007669"/>
    <property type="project" value="UniProtKB-KW"/>
</dbReference>
<dbReference type="PANTHER" id="PTHR11959:SF1">
    <property type="entry name" value="4-HYDROXYPHENYLPYRUVATE DIOXYGENASE"/>
    <property type="match status" value="1"/>
</dbReference>
<accession>A0A803NEH9</accession>
<evidence type="ECO:0000256" key="3">
    <source>
        <dbReference type="ARBA" id="ARBA00005877"/>
    </source>
</evidence>
<dbReference type="InterPro" id="IPR037523">
    <property type="entry name" value="VOC_core"/>
</dbReference>
<comment type="cofactor">
    <cofactor evidence="1">
        <name>Fe cation</name>
        <dbReference type="ChEBI" id="CHEBI:24875"/>
    </cofactor>
</comment>
<keyword evidence="5" id="KW-0677">Repeat</keyword>
<keyword evidence="11" id="KW-1185">Reference proteome</keyword>
<dbReference type="Gramene" id="AUR62044533-RA">
    <property type="protein sequence ID" value="AUR62044533-RA:cds"/>
    <property type="gene ID" value="AUR62044533"/>
</dbReference>
<dbReference type="FunFam" id="3.10.180.10:FF:000013">
    <property type="entry name" value="4-hydroxyphenylpyruvate dioxygenase"/>
    <property type="match status" value="1"/>
</dbReference>
<evidence type="ECO:0000256" key="6">
    <source>
        <dbReference type="ARBA" id="ARBA00022878"/>
    </source>
</evidence>
<dbReference type="AlphaFoldDB" id="A0A803NEH9"/>
<dbReference type="InterPro" id="IPR029068">
    <property type="entry name" value="Glyas_Bleomycin-R_OHBP_Dase"/>
</dbReference>
<dbReference type="Proteomes" id="UP000596660">
    <property type="component" value="Unplaced"/>
</dbReference>
<keyword evidence="8" id="KW-0585">Phenylalanine catabolism</keyword>
<dbReference type="PROSITE" id="PS51819">
    <property type="entry name" value="VOC"/>
    <property type="match status" value="1"/>
</dbReference>
<comment type="similarity">
    <text evidence="3">Belongs to the 4HPPD family.</text>
</comment>
<dbReference type="OMA" id="LCESEYW"/>
<protein>
    <recommendedName>
        <fullName evidence="4">4-hydroxyphenylpyruvate dioxygenase</fullName>
        <ecNumber evidence="4">1.13.11.27</ecNumber>
    </recommendedName>
</protein>
<dbReference type="OrthoDB" id="414569at2759"/>
<evidence type="ECO:0000256" key="7">
    <source>
        <dbReference type="ARBA" id="ARBA00023004"/>
    </source>
</evidence>
<dbReference type="EnsemblPlants" id="AUR62039301-RA">
    <property type="protein sequence ID" value="AUR62039301-RA:cds"/>
    <property type="gene ID" value="AUR62039301"/>
</dbReference>
<evidence type="ECO:0000313" key="10">
    <source>
        <dbReference type="EnsemblPlants" id="AUR62044533-RA:cds"/>
    </source>
</evidence>
<dbReference type="SUPFAM" id="SSF54593">
    <property type="entry name" value="Glyoxalase/Bleomycin resistance protein/Dihydroxybiphenyl dioxygenase"/>
    <property type="match status" value="1"/>
</dbReference>
<dbReference type="EnsemblPlants" id="AUR62044533-RA">
    <property type="protein sequence ID" value="AUR62044533-RA:cds"/>
    <property type="gene ID" value="AUR62044533"/>
</dbReference>
<dbReference type="EC" id="1.13.11.27" evidence="4"/>
<evidence type="ECO:0000256" key="2">
    <source>
        <dbReference type="ARBA" id="ARBA00005162"/>
    </source>
</evidence>